<evidence type="ECO:0000313" key="1">
    <source>
        <dbReference type="EMBL" id="PIS14719.1"/>
    </source>
</evidence>
<dbReference type="AlphaFoldDB" id="A0A2H0WS32"/>
<dbReference type="EMBL" id="PEZI01000027">
    <property type="protein sequence ID" value="PIS14719.1"/>
    <property type="molecule type" value="Genomic_DNA"/>
</dbReference>
<protein>
    <recommendedName>
        <fullName evidence="3">Translation elongation factor-like protein</fullName>
    </recommendedName>
</protein>
<comment type="caution">
    <text evidence="1">The sequence shown here is derived from an EMBL/GenBank/DDBJ whole genome shotgun (WGS) entry which is preliminary data.</text>
</comment>
<dbReference type="SUPFAM" id="SSF50447">
    <property type="entry name" value="Translation proteins"/>
    <property type="match status" value="1"/>
</dbReference>
<dbReference type="Gene3D" id="2.40.30.10">
    <property type="entry name" value="Translation factors"/>
    <property type="match status" value="1"/>
</dbReference>
<evidence type="ECO:0008006" key="3">
    <source>
        <dbReference type="Google" id="ProtNLM"/>
    </source>
</evidence>
<accession>A0A2H0WS32</accession>
<proteinExistence type="predicted"/>
<organism evidence="1 2">
    <name type="scientific">Candidatus Shapirobacteria bacterium CG09_land_8_20_14_0_10_39_12</name>
    <dbReference type="NCBI Taxonomy" id="1974885"/>
    <lineage>
        <taxon>Bacteria</taxon>
        <taxon>Candidatus Shapironibacteriota</taxon>
    </lineage>
</organism>
<sequence>MADLKVGKITHYFDKIGVAVVELTGTLSTGDTIKISGHNKEFTMPVASMQIEHEQIKDAKKGDTVGMKVDQATEEGDEVYKVS</sequence>
<name>A0A2H0WS32_9BACT</name>
<reference evidence="2" key="1">
    <citation type="submission" date="2017-09" db="EMBL/GenBank/DDBJ databases">
        <title>Depth-based differentiation of microbial function through sediment-hosted aquifers and enrichment of novel symbionts in the deep terrestrial subsurface.</title>
        <authorList>
            <person name="Probst A.J."/>
            <person name="Ladd B."/>
            <person name="Jarett J.K."/>
            <person name="Geller-Mcgrath D.E."/>
            <person name="Sieber C.M.K."/>
            <person name="Emerson J.B."/>
            <person name="Anantharaman K."/>
            <person name="Thomas B.C."/>
            <person name="Malmstrom R."/>
            <person name="Stieglmeier M."/>
            <person name="Klingl A."/>
            <person name="Woyke T."/>
            <person name="Ryan C.M."/>
            <person name="Banfield J.F."/>
        </authorList>
    </citation>
    <scope>NUCLEOTIDE SEQUENCE [LARGE SCALE GENOMIC DNA]</scope>
</reference>
<gene>
    <name evidence="1" type="ORF">COT64_01135</name>
</gene>
<evidence type="ECO:0000313" key="2">
    <source>
        <dbReference type="Proteomes" id="UP000230775"/>
    </source>
</evidence>
<dbReference type="InterPro" id="IPR009000">
    <property type="entry name" value="Transl_B-barrel_sf"/>
</dbReference>
<dbReference type="Proteomes" id="UP000230775">
    <property type="component" value="Unassembled WGS sequence"/>
</dbReference>